<protein>
    <submittedName>
        <fullName evidence="2">Uncharacterized protein</fullName>
    </submittedName>
</protein>
<gene>
    <name evidence="2" type="ORF">LARSCL_LOCUS6365</name>
</gene>
<feature type="region of interest" description="Disordered" evidence="1">
    <location>
        <begin position="312"/>
        <end position="414"/>
    </location>
</feature>
<feature type="compositionally biased region" description="Basic and acidic residues" evidence="1">
    <location>
        <begin position="313"/>
        <end position="327"/>
    </location>
</feature>
<feature type="region of interest" description="Disordered" evidence="1">
    <location>
        <begin position="432"/>
        <end position="501"/>
    </location>
</feature>
<feature type="compositionally biased region" description="Polar residues" evidence="1">
    <location>
        <begin position="392"/>
        <end position="414"/>
    </location>
</feature>
<dbReference type="EMBL" id="CAXIEN010000060">
    <property type="protein sequence ID" value="CAL1272403.1"/>
    <property type="molecule type" value="Genomic_DNA"/>
</dbReference>
<feature type="region of interest" description="Disordered" evidence="1">
    <location>
        <begin position="864"/>
        <end position="885"/>
    </location>
</feature>
<organism evidence="2 3">
    <name type="scientific">Larinioides sclopetarius</name>
    <dbReference type="NCBI Taxonomy" id="280406"/>
    <lineage>
        <taxon>Eukaryota</taxon>
        <taxon>Metazoa</taxon>
        <taxon>Ecdysozoa</taxon>
        <taxon>Arthropoda</taxon>
        <taxon>Chelicerata</taxon>
        <taxon>Arachnida</taxon>
        <taxon>Araneae</taxon>
        <taxon>Araneomorphae</taxon>
        <taxon>Entelegynae</taxon>
        <taxon>Araneoidea</taxon>
        <taxon>Araneidae</taxon>
        <taxon>Larinioides</taxon>
    </lineage>
</organism>
<proteinExistence type="predicted"/>
<feature type="compositionally biased region" description="Polar residues" evidence="1">
    <location>
        <begin position="491"/>
        <end position="501"/>
    </location>
</feature>
<evidence type="ECO:0000256" key="1">
    <source>
        <dbReference type="SAM" id="MobiDB-lite"/>
    </source>
</evidence>
<reference evidence="2 3" key="1">
    <citation type="submission" date="2024-04" db="EMBL/GenBank/DDBJ databases">
        <authorList>
            <person name="Rising A."/>
            <person name="Reimegard J."/>
            <person name="Sonavane S."/>
            <person name="Akerstrom W."/>
            <person name="Nylinder S."/>
            <person name="Hedman E."/>
            <person name="Kallberg Y."/>
        </authorList>
    </citation>
    <scope>NUCLEOTIDE SEQUENCE [LARGE SCALE GENOMIC DNA]</scope>
</reference>
<dbReference type="Proteomes" id="UP001497382">
    <property type="component" value="Unassembled WGS sequence"/>
</dbReference>
<evidence type="ECO:0000313" key="2">
    <source>
        <dbReference type="EMBL" id="CAL1272403.1"/>
    </source>
</evidence>
<keyword evidence="3" id="KW-1185">Reference proteome</keyword>
<sequence>MIPDIYNKVLEVERLKLRKDVSSNGDALPIRFSRRINKKTSLLPVRVSPKRKLRRSTVKKRTSGVNFSVLKAKEKTKIGGRNKLNKNSNLASKIFQRASCSLKSVARNSSQISIPNICDGKRKTRNSLKTSQVNLTNNKVSLKNIELFDNSKKDIKKKNCKKFLNEEKQYIRKSSRLSKSSSAVKEKGKNKELNVCDLKSSKKTGLIQKKNAKQVTTLSSESILTPNPEKCTHITKFSGRKKSAKLSTEPRNQKICVHTPASKLFAVTPDPGKLTRISRYSRNRKSGKLSKESNRSGIIMNSKVSFHANSFHSLHETPQPEKSSEKRKSSRLLEPSPLRTLNKELPFSTPASQITKNPNSTLNKSSKSYKSIDPLSSESHCRKQSRPKVSNKDSSTFSQEKQKRQVNQHQNTSENFKKSLANETENLPLDILTTPAFKPPSGRNLPKKKLSKSDSKSSKRKLNASVSESQVPSEELLDVKKRKSAGDNVCVDNSTSPLKNRSLKKSINSVKTNHTKKFTNSRSFECYLMPVMNIQGKVDVLTNDLSGKQSRRKNISMPCGNKINSLSSVGERKEKSIHNLKRKPLKRLMPHVISPSVNSEFSGITSTKQTIEKIASSVKSYPTKKCNIFETLQVSSPPVQVDCLTADLYEVKQRRAKSVPSKNNKKGLFYERGTSAFSKTRWIKTLAPIKFTPNGNLNTESGLQNSKLIDDLTINESASCSQNDRLVVNVLSPCFISKKKIQSWPLGNELSSEISTKDDFPKVPTKGTLKHKRWLLNNLKEKNGSYEDDIFENQNFDLYKPAFHFGDESDGSSVNIATPKFDCILTPALPKKTPRFKDCISPTEFLQARKTAEEYLYRRNKKRKSGDRVSSAKKTSVKKRNTVQDIPEKKKLDFEEAVNKLIAVQKDLEIEAEVDDEEEDSYFSDGSN</sequence>
<feature type="compositionally biased region" description="Polar residues" evidence="1">
    <location>
        <begin position="349"/>
        <end position="378"/>
    </location>
</feature>
<dbReference type="AlphaFoldDB" id="A0AAV1ZQ16"/>
<comment type="caution">
    <text evidence="2">The sequence shown here is derived from an EMBL/GenBank/DDBJ whole genome shotgun (WGS) entry which is preliminary data.</text>
</comment>
<accession>A0AAV1ZQ16</accession>
<name>A0AAV1ZQ16_9ARAC</name>
<evidence type="ECO:0000313" key="3">
    <source>
        <dbReference type="Proteomes" id="UP001497382"/>
    </source>
</evidence>